<dbReference type="Pfam" id="PF09148">
    <property type="entry name" value="DUF1934"/>
    <property type="match status" value="1"/>
</dbReference>
<dbReference type="Proteomes" id="UP000061227">
    <property type="component" value="Unassembled WGS sequence"/>
</dbReference>
<sequence length="146" mass="16282">MNQQEVQLQIVNQVFQDGGDERYEVATDGVLTTKGESFYLAYTETLPEQPDTKVVFKFKGDQVTINRHNVTKTRMVFEMGLVDPQPYQTVAGMMILATNTQKMEIEFDEATGTGQLDLSYSLTANGDVVGQYQVALQFGPKSSILN</sequence>
<dbReference type="RefSeq" id="WP_059376326.1">
    <property type="nucleotide sequence ID" value="NZ_DF968063.1"/>
</dbReference>
<keyword evidence="2" id="KW-1185">Reference proteome</keyword>
<dbReference type="InterPro" id="IPR012674">
    <property type="entry name" value="Calycin"/>
</dbReference>
<evidence type="ECO:0000313" key="1">
    <source>
        <dbReference type="EMBL" id="GAP02454.1"/>
    </source>
</evidence>
<name>A0A3F3GS50_9LACO</name>
<protein>
    <recommendedName>
        <fullName evidence="3">DUF1934 domain-containing protein</fullName>
    </recommendedName>
</protein>
<dbReference type="AlphaFoldDB" id="A0A3F3GS50"/>
<evidence type="ECO:0008006" key="3">
    <source>
        <dbReference type="Google" id="ProtNLM"/>
    </source>
</evidence>
<proteinExistence type="predicted"/>
<dbReference type="Gene3D" id="2.40.128.20">
    <property type="match status" value="1"/>
</dbReference>
<gene>
    <name evidence="1" type="ORF">FPFC_013360</name>
</gene>
<accession>A0A3F3GS50</accession>
<dbReference type="EMBL" id="DF968063">
    <property type="protein sequence ID" value="GAP02454.1"/>
    <property type="molecule type" value="Genomic_DNA"/>
</dbReference>
<dbReference type="STRING" id="220714.SAMN05660469_0408"/>
<dbReference type="SUPFAM" id="SSF50814">
    <property type="entry name" value="Lipocalins"/>
    <property type="match status" value="1"/>
</dbReference>
<evidence type="ECO:0000313" key="2">
    <source>
        <dbReference type="Proteomes" id="UP000061227"/>
    </source>
</evidence>
<dbReference type="InterPro" id="IPR015231">
    <property type="entry name" value="DUF1934"/>
</dbReference>
<reference evidence="1 2" key="1">
    <citation type="journal article" date="2015" name="BMC Genomics">
        <title>Comparative genomics of Fructobacillus spp. and Leuconostoc spp. reveals niche-specific evolution of Fructobacillus spp.</title>
        <authorList>
            <person name="Endo A."/>
            <person name="Tanizawa Y."/>
            <person name="Tanaka N."/>
            <person name="Maeno S."/>
            <person name="Kumar H."/>
            <person name="Shiwa Y."/>
            <person name="Okada S."/>
            <person name="Yoshikawa H."/>
            <person name="Dicks L."/>
            <person name="Nakagawa J."/>
            <person name="Arita M."/>
        </authorList>
    </citation>
    <scope>NUCLEOTIDE SEQUENCE [LARGE SCALE GENOMIC DNA]</scope>
    <source>
        <strain evidence="1 2">DSM 15468</strain>
    </source>
</reference>
<organism evidence="1 2">
    <name type="scientific">Fructobacillus pseudoficulneus</name>
    <dbReference type="NCBI Taxonomy" id="220714"/>
    <lineage>
        <taxon>Bacteria</taxon>
        <taxon>Bacillati</taxon>
        <taxon>Bacillota</taxon>
        <taxon>Bacilli</taxon>
        <taxon>Lactobacillales</taxon>
        <taxon>Lactobacillaceae</taxon>
        <taxon>Fructobacillus</taxon>
    </lineage>
</organism>